<name>A0A550CNH0_9AGAR</name>
<feature type="region of interest" description="Disordered" evidence="1">
    <location>
        <begin position="49"/>
        <end position="106"/>
    </location>
</feature>
<feature type="compositionally biased region" description="Polar residues" evidence="1">
    <location>
        <begin position="59"/>
        <end position="90"/>
    </location>
</feature>
<comment type="caution">
    <text evidence="2">The sequence shown here is derived from an EMBL/GenBank/DDBJ whole genome shotgun (WGS) entry which is preliminary data.</text>
</comment>
<evidence type="ECO:0000313" key="3">
    <source>
        <dbReference type="Proteomes" id="UP000320762"/>
    </source>
</evidence>
<feature type="compositionally biased region" description="Polar residues" evidence="1">
    <location>
        <begin position="1"/>
        <end position="14"/>
    </location>
</feature>
<dbReference type="AlphaFoldDB" id="A0A550CNH0"/>
<accession>A0A550CNH0</accession>
<sequence length="106" mass="11570">MVSNTLLHPKSGTQKYDDERGRGIRARMQTLYTICVQCCSRLALLGRQRPPSPCARANSLPTASSPGANSSLTSSTPPVRTSPRRSSQSVLPPYTRRTRSALLRSV</sequence>
<protein>
    <submittedName>
        <fullName evidence="2">Uncharacterized protein</fullName>
    </submittedName>
</protein>
<reference evidence="2 3" key="1">
    <citation type="journal article" date="2019" name="New Phytol.">
        <title>Comparative genomics reveals unique wood-decay strategies and fruiting body development in the Schizophyllaceae.</title>
        <authorList>
            <person name="Almasi E."/>
            <person name="Sahu N."/>
            <person name="Krizsan K."/>
            <person name="Balint B."/>
            <person name="Kovacs G.M."/>
            <person name="Kiss B."/>
            <person name="Cseklye J."/>
            <person name="Drula E."/>
            <person name="Henrissat B."/>
            <person name="Nagy I."/>
            <person name="Chovatia M."/>
            <person name="Adam C."/>
            <person name="LaButti K."/>
            <person name="Lipzen A."/>
            <person name="Riley R."/>
            <person name="Grigoriev I.V."/>
            <person name="Nagy L.G."/>
        </authorList>
    </citation>
    <scope>NUCLEOTIDE SEQUENCE [LARGE SCALE GENOMIC DNA]</scope>
    <source>
        <strain evidence="2 3">NL-1724</strain>
    </source>
</reference>
<proteinExistence type="predicted"/>
<feature type="region of interest" description="Disordered" evidence="1">
    <location>
        <begin position="1"/>
        <end position="22"/>
    </location>
</feature>
<dbReference type="EMBL" id="VDMD01000004">
    <property type="protein sequence ID" value="TRM66335.1"/>
    <property type="molecule type" value="Genomic_DNA"/>
</dbReference>
<organism evidence="2 3">
    <name type="scientific">Schizophyllum amplum</name>
    <dbReference type="NCBI Taxonomy" id="97359"/>
    <lineage>
        <taxon>Eukaryota</taxon>
        <taxon>Fungi</taxon>
        <taxon>Dikarya</taxon>
        <taxon>Basidiomycota</taxon>
        <taxon>Agaricomycotina</taxon>
        <taxon>Agaricomycetes</taxon>
        <taxon>Agaricomycetidae</taxon>
        <taxon>Agaricales</taxon>
        <taxon>Schizophyllaceae</taxon>
        <taxon>Schizophyllum</taxon>
    </lineage>
</organism>
<keyword evidence="3" id="KW-1185">Reference proteome</keyword>
<dbReference type="Proteomes" id="UP000320762">
    <property type="component" value="Unassembled WGS sequence"/>
</dbReference>
<evidence type="ECO:0000256" key="1">
    <source>
        <dbReference type="SAM" id="MobiDB-lite"/>
    </source>
</evidence>
<gene>
    <name evidence="2" type="ORF">BD626DRAFT_201365</name>
</gene>
<evidence type="ECO:0000313" key="2">
    <source>
        <dbReference type="EMBL" id="TRM66335.1"/>
    </source>
</evidence>